<dbReference type="SUPFAM" id="SSF88798">
    <property type="entry name" value="N-terminal, heterodimerisation domain of RBP7 (RpoE)"/>
    <property type="match status" value="1"/>
</dbReference>
<dbReference type="FunFam" id="2.40.50.140:FF:000221">
    <property type="entry name" value="DNA-directed RNA polymerase III subunit"/>
    <property type="match status" value="1"/>
</dbReference>
<dbReference type="InterPro" id="IPR013238">
    <property type="entry name" value="RNA_pol_III_Rbc25"/>
</dbReference>
<dbReference type="SUPFAM" id="SSF50249">
    <property type="entry name" value="Nucleic acid-binding proteins"/>
    <property type="match status" value="1"/>
</dbReference>
<evidence type="ECO:0000259" key="9">
    <source>
        <dbReference type="Pfam" id="PF03876"/>
    </source>
</evidence>
<comment type="caution">
    <text evidence="11">The sequence shown here is derived from an EMBL/GenBank/DDBJ whole genome shotgun (WGS) entry which is preliminary data.</text>
</comment>
<dbReference type="Pfam" id="PF03876">
    <property type="entry name" value="SHS2_Rpb7-N"/>
    <property type="match status" value="1"/>
</dbReference>
<comment type="subcellular location">
    <subcellularLocation>
        <location evidence="1">Nucleus</location>
    </subcellularLocation>
</comment>
<accession>A0AAD5U3Y2</accession>
<protein>
    <recommendedName>
        <fullName evidence="6">DNA-directed RNA polymerase III subunit RPC8</fullName>
    </recommendedName>
    <alternativeName>
        <fullName evidence="7">DNA-directed RNA polymerase III subunit rpc8</fullName>
    </alternativeName>
    <alternativeName>
        <fullName evidence="8">RNA polymerase III subunit C25</fullName>
    </alternativeName>
</protein>
<keyword evidence="4" id="KW-0804">Transcription</keyword>
<dbReference type="Gene3D" id="2.40.50.140">
    <property type="entry name" value="Nucleic acid-binding proteins"/>
    <property type="match status" value="1"/>
</dbReference>
<evidence type="ECO:0000256" key="2">
    <source>
        <dbReference type="ARBA" id="ARBA00009307"/>
    </source>
</evidence>
<reference evidence="11" key="1">
    <citation type="submission" date="2020-05" db="EMBL/GenBank/DDBJ databases">
        <title>Phylogenomic resolution of chytrid fungi.</title>
        <authorList>
            <person name="Stajich J.E."/>
            <person name="Amses K."/>
            <person name="Simmons R."/>
            <person name="Seto K."/>
            <person name="Myers J."/>
            <person name="Bonds A."/>
            <person name="Quandt C.A."/>
            <person name="Barry K."/>
            <person name="Liu P."/>
            <person name="Grigoriev I."/>
            <person name="Longcore J.E."/>
            <person name="James T.Y."/>
        </authorList>
    </citation>
    <scope>NUCLEOTIDE SEQUENCE</scope>
    <source>
        <strain evidence="11">JEL0476</strain>
    </source>
</reference>
<dbReference type="InterPro" id="IPR012340">
    <property type="entry name" value="NA-bd_OB-fold"/>
</dbReference>
<dbReference type="GO" id="GO:0006384">
    <property type="term" value="P:transcription initiation at RNA polymerase III promoter"/>
    <property type="evidence" value="ECO:0007669"/>
    <property type="project" value="TreeGrafter"/>
</dbReference>
<feature type="domain" description="RNA polymerase Rpb7-like N-terminal" evidence="9">
    <location>
        <begin position="8"/>
        <end position="60"/>
    </location>
</feature>
<evidence type="ECO:0000256" key="8">
    <source>
        <dbReference type="ARBA" id="ARBA00077605"/>
    </source>
</evidence>
<name>A0AAD5U3Y2_9FUNG</name>
<dbReference type="InterPro" id="IPR045113">
    <property type="entry name" value="Rpb7-like"/>
</dbReference>
<evidence type="ECO:0000256" key="7">
    <source>
        <dbReference type="ARBA" id="ARBA00073027"/>
    </source>
</evidence>
<dbReference type="PANTHER" id="PTHR12709">
    <property type="entry name" value="DNA-DIRECTED RNA POLYMERASE II, III"/>
    <property type="match status" value="1"/>
</dbReference>
<dbReference type="Pfam" id="PF08292">
    <property type="entry name" value="RNA_pol_Rbc25"/>
    <property type="match status" value="1"/>
</dbReference>
<dbReference type="InterPro" id="IPR036898">
    <property type="entry name" value="RNA_pol_Rpb7-like_N_sf"/>
</dbReference>
<evidence type="ECO:0000259" key="10">
    <source>
        <dbReference type="Pfam" id="PF08292"/>
    </source>
</evidence>
<keyword evidence="5" id="KW-0539">Nucleus</keyword>
<keyword evidence="12" id="KW-1185">Reference proteome</keyword>
<sequence length="218" mass="24657">MFILTVLRDIVRVHPADLILPRAEAISNEINKKFANKVLHNVGLCIRVLDLIEVTDGVVHACQDGSYMSKGVDYMTLCFLPFLGEVLTGRVASSTPNGIRVTMDFFDDIVIPSDWVKEGSVFNSDEGVWVWKYDDGSENPAELFMDKGETIRFRVETENFEDIGPIKTKVLPSGDISTEDILVPYTLTCSIFEDGLGLVDWWRENIEEEEVDNMEEEQ</sequence>
<evidence type="ECO:0000256" key="6">
    <source>
        <dbReference type="ARBA" id="ARBA00072526"/>
    </source>
</evidence>
<dbReference type="PANTHER" id="PTHR12709:SF1">
    <property type="entry name" value="DNA-DIRECTED RNA POLYMERASE III SUBUNIT RPC8"/>
    <property type="match status" value="1"/>
</dbReference>
<gene>
    <name evidence="11" type="primary">RPC25</name>
    <name evidence="11" type="ORF">HK099_000836</name>
</gene>
<proteinExistence type="inferred from homology"/>
<dbReference type="EMBL" id="JADGJW010000121">
    <property type="protein sequence ID" value="KAJ3223661.1"/>
    <property type="molecule type" value="Genomic_DNA"/>
</dbReference>
<organism evidence="11 12">
    <name type="scientific">Clydaea vesicula</name>
    <dbReference type="NCBI Taxonomy" id="447962"/>
    <lineage>
        <taxon>Eukaryota</taxon>
        <taxon>Fungi</taxon>
        <taxon>Fungi incertae sedis</taxon>
        <taxon>Chytridiomycota</taxon>
        <taxon>Chytridiomycota incertae sedis</taxon>
        <taxon>Chytridiomycetes</taxon>
        <taxon>Lobulomycetales</taxon>
        <taxon>Lobulomycetaceae</taxon>
        <taxon>Clydaea</taxon>
    </lineage>
</organism>
<keyword evidence="3 11" id="KW-0240">DNA-directed RNA polymerase</keyword>
<dbReference type="AlphaFoldDB" id="A0AAD5U3Y2"/>
<dbReference type="Proteomes" id="UP001211065">
    <property type="component" value="Unassembled WGS sequence"/>
</dbReference>
<evidence type="ECO:0000256" key="4">
    <source>
        <dbReference type="ARBA" id="ARBA00023163"/>
    </source>
</evidence>
<evidence type="ECO:0000313" key="11">
    <source>
        <dbReference type="EMBL" id="KAJ3223661.1"/>
    </source>
</evidence>
<evidence type="ECO:0000256" key="1">
    <source>
        <dbReference type="ARBA" id="ARBA00004123"/>
    </source>
</evidence>
<feature type="domain" description="RNA polymerase III subunit Rpc25" evidence="10">
    <location>
        <begin position="85"/>
        <end position="202"/>
    </location>
</feature>
<dbReference type="InterPro" id="IPR005576">
    <property type="entry name" value="Rpb7-like_N"/>
</dbReference>
<evidence type="ECO:0000256" key="5">
    <source>
        <dbReference type="ARBA" id="ARBA00023242"/>
    </source>
</evidence>
<comment type="similarity">
    <text evidence="2">Belongs to the eukaryotic RPB7/RPC8 RNA polymerase subunit family.</text>
</comment>
<dbReference type="Gene3D" id="3.30.1490.120">
    <property type="entry name" value="RNA polymerase Rpb7-like, N-terminal domain"/>
    <property type="match status" value="1"/>
</dbReference>
<evidence type="ECO:0000313" key="12">
    <source>
        <dbReference type="Proteomes" id="UP001211065"/>
    </source>
</evidence>
<evidence type="ECO:0000256" key="3">
    <source>
        <dbReference type="ARBA" id="ARBA00022478"/>
    </source>
</evidence>
<dbReference type="GO" id="GO:0005666">
    <property type="term" value="C:RNA polymerase III complex"/>
    <property type="evidence" value="ECO:0007669"/>
    <property type="project" value="UniProtKB-ARBA"/>
</dbReference>